<sequence length="140" mass="16604">MGFVNRDPDSRNVLYHDKEFRIIDLEDILLDFTAAPAYFQKDTNDDIYDTLICQARDTLEFWDNGTVFPDPSSPHANSQNVIDIVHVRDFKFKKDPYIPTERLMASLFPMFMVYYYTRGIELKNMVEDYFRRIQTLVKQG</sequence>
<dbReference type="AlphaFoldDB" id="A0A6A4HZN5"/>
<organism evidence="1 2">
    <name type="scientific">Gymnopus androsaceus JB14</name>
    <dbReference type="NCBI Taxonomy" id="1447944"/>
    <lineage>
        <taxon>Eukaryota</taxon>
        <taxon>Fungi</taxon>
        <taxon>Dikarya</taxon>
        <taxon>Basidiomycota</taxon>
        <taxon>Agaricomycotina</taxon>
        <taxon>Agaricomycetes</taxon>
        <taxon>Agaricomycetidae</taxon>
        <taxon>Agaricales</taxon>
        <taxon>Marasmiineae</taxon>
        <taxon>Omphalotaceae</taxon>
        <taxon>Gymnopus</taxon>
    </lineage>
</organism>
<accession>A0A6A4HZN5</accession>
<protein>
    <submittedName>
        <fullName evidence="1">Uncharacterized protein</fullName>
    </submittedName>
</protein>
<dbReference type="EMBL" id="ML769432">
    <property type="protein sequence ID" value="KAE9402658.1"/>
    <property type="molecule type" value="Genomic_DNA"/>
</dbReference>
<keyword evidence="2" id="KW-1185">Reference proteome</keyword>
<proteinExistence type="predicted"/>
<name>A0A6A4HZN5_9AGAR</name>
<gene>
    <name evidence="1" type="ORF">BT96DRAFT_990893</name>
</gene>
<evidence type="ECO:0000313" key="1">
    <source>
        <dbReference type="EMBL" id="KAE9402658.1"/>
    </source>
</evidence>
<dbReference type="Proteomes" id="UP000799118">
    <property type="component" value="Unassembled WGS sequence"/>
</dbReference>
<evidence type="ECO:0000313" key="2">
    <source>
        <dbReference type="Proteomes" id="UP000799118"/>
    </source>
</evidence>
<reference evidence="1" key="1">
    <citation type="journal article" date="2019" name="Environ. Microbiol.">
        <title>Fungal ecological strategies reflected in gene transcription - a case study of two litter decomposers.</title>
        <authorList>
            <person name="Barbi F."/>
            <person name="Kohler A."/>
            <person name="Barry K."/>
            <person name="Baskaran P."/>
            <person name="Daum C."/>
            <person name="Fauchery L."/>
            <person name="Ihrmark K."/>
            <person name="Kuo A."/>
            <person name="LaButti K."/>
            <person name="Lipzen A."/>
            <person name="Morin E."/>
            <person name="Grigoriev I.V."/>
            <person name="Henrissat B."/>
            <person name="Lindahl B."/>
            <person name="Martin F."/>
        </authorList>
    </citation>
    <scope>NUCLEOTIDE SEQUENCE</scope>
    <source>
        <strain evidence="1">JB14</strain>
    </source>
</reference>